<evidence type="ECO:0000256" key="5">
    <source>
        <dbReference type="ARBA" id="ARBA00023136"/>
    </source>
</evidence>
<dbReference type="EMBL" id="BAABAA010000007">
    <property type="protein sequence ID" value="GAA3575353.1"/>
    <property type="molecule type" value="Genomic_DNA"/>
</dbReference>
<dbReference type="InterPro" id="IPR000791">
    <property type="entry name" value="Gpr1/Fun34/SatP-like"/>
</dbReference>
<dbReference type="Proteomes" id="UP001501222">
    <property type="component" value="Unassembled WGS sequence"/>
</dbReference>
<feature type="transmembrane region" description="Helical" evidence="6">
    <location>
        <begin position="171"/>
        <end position="192"/>
    </location>
</feature>
<proteinExistence type="inferred from homology"/>
<evidence type="ECO:0000313" key="8">
    <source>
        <dbReference type="Proteomes" id="UP001501222"/>
    </source>
</evidence>
<evidence type="ECO:0000256" key="6">
    <source>
        <dbReference type="SAM" id="Phobius"/>
    </source>
</evidence>
<evidence type="ECO:0000256" key="1">
    <source>
        <dbReference type="ARBA" id="ARBA00004141"/>
    </source>
</evidence>
<comment type="similarity">
    <text evidence="2">Belongs to the acetate uptake transporter (AceTr) (TC 2.A.96) family.</text>
</comment>
<feature type="transmembrane region" description="Helical" evidence="6">
    <location>
        <begin position="54"/>
        <end position="76"/>
    </location>
</feature>
<feature type="transmembrane region" description="Helical" evidence="6">
    <location>
        <begin position="110"/>
        <end position="132"/>
    </location>
</feature>
<gene>
    <name evidence="7" type="ORF">GCM10022235_51220</name>
</gene>
<keyword evidence="4 6" id="KW-1133">Transmembrane helix</keyword>
<dbReference type="PANTHER" id="PTHR31123:SF1">
    <property type="entry name" value="ACCUMULATION OF DYADS PROTEIN 2-RELATED"/>
    <property type="match status" value="1"/>
</dbReference>
<dbReference type="InterPro" id="IPR051633">
    <property type="entry name" value="AceTr"/>
</dbReference>
<dbReference type="Pfam" id="PF01184">
    <property type="entry name" value="Gpr1_Fun34_YaaH"/>
    <property type="match status" value="1"/>
</dbReference>
<name>A0ABP6Y0J5_9ACTN</name>
<reference evidence="8" key="1">
    <citation type="journal article" date="2019" name="Int. J. Syst. Evol. Microbiol.">
        <title>The Global Catalogue of Microorganisms (GCM) 10K type strain sequencing project: providing services to taxonomists for standard genome sequencing and annotation.</title>
        <authorList>
            <consortium name="The Broad Institute Genomics Platform"/>
            <consortium name="The Broad Institute Genome Sequencing Center for Infectious Disease"/>
            <person name="Wu L."/>
            <person name="Ma J."/>
        </authorList>
    </citation>
    <scope>NUCLEOTIDE SEQUENCE [LARGE SCALE GENOMIC DNA]</scope>
    <source>
        <strain evidence="8">JCM 16928</strain>
    </source>
</reference>
<keyword evidence="5 6" id="KW-0472">Membrane</keyword>
<feature type="transmembrane region" description="Helical" evidence="6">
    <location>
        <begin position="199"/>
        <end position="218"/>
    </location>
</feature>
<evidence type="ECO:0008006" key="9">
    <source>
        <dbReference type="Google" id="ProtNLM"/>
    </source>
</evidence>
<comment type="subcellular location">
    <subcellularLocation>
        <location evidence="1">Membrane</location>
        <topology evidence="1">Multi-pass membrane protein</topology>
    </subcellularLocation>
</comment>
<evidence type="ECO:0000256" key="4">
    <source>
        <dbReference type="ARBA" id="ARBA00022989"/>
    </source>
</evidence>
<feature type="transmembrane region" description="Helical" evidence="6">
    <location>
        <begin position="83"/>
        <end position="104"/>
    </location>
</feature>
<evidence type="ECO:0000313" key="7">
    <source>
        <dbReference type="EMBL" id="GAA3575353.1"/>
    </source>
</evidence>
<keyword evidence="3 6" id="KW-0812">Transmembrane</keyword>
<sequence length="239" mass="24369">MSQNETYGDRTATYARCIGILALKELAMTTIDADIQSAQHAAEVEVPAVTGDPALIGLPSFIVGSVALGLVLVGYVSAAGVGASLPIIVAATALGLTIAAIWAAAVGQSAVAGVFGIFAGFWLSYATLVLGLTHNWFAIAAGDALHTQGLFVISWLVVIGMLTLATLRLPVVYTLLFALIEIALVLVLIGTLQQSAGTLKVGGVVVFVFAAVGVYLFFNAASQSTGGKALPLGNPVVRG</sequence>
<protein>
    <recommendedName>
        <fullName evidence="9">Transcriptional regulator</fullName>
    </recommendedName>
</protein>
<evidence type="ECO:0000256" key="2">
    <source>
        <dbReference type="ARBA" id="ARBA00005587"/>
    </source>
</evidence>
<feature type="transmembrane region" description="Helical" evidence="6">
    <location>
        <begin position="144"/>
        <end position="165"/>
    </location>
</feature>
<accession>A0ABP6Y0J5</accession>
<comment type="caution">
    <text evidence="7">The sequence shown here is derived from an EMBL/GenBank/DDBJ whole genome shotgun (WGS) entry which is preliminary data.</text>
</comment>
<evidence type="ECO:0000256" key="3">
    <source>
        <dbReference type="ARBA" id="ARBA00022692"/>
    </source>
</evidence>
<organism evidence="7 8">
    <name type="scientific">Kribbella ginsengisoli</name>
    <dbReference type="NCBI Taxonomy" id="363865"/>
    <lineage>
        <taxon>Bacteria</taxon>
        <taxon>Bacillati</taxon>
        <taxon>Actinomycetota</taxon>
        <taxon>Actinomycetes</taxon>
        <taxon>Propionibacteriales</taxon>
        <taxon>Kribbellaceae</taxon>
        <taxon>Kribbella</taxon>
    </lineage>
</organism>
<dbReference type="PANTHER" id="PTHR31123">
    <property type="entry name" value="ACCUMULATION OF DYADS PROTEIN 2-RELATED"/>
    <property type="match status" value="1"/>
</dbReference>
<keyword evidence="8" id="KW-1185">Reference proteome</keyword>